<dbReference type="SFLD" id="SFLDG01018">
    <property type="entry name" value="Squalene/Phytoene_Synthase_Lik"/>
    <property type="match status" value="1"/>
</dbReference>
<dbReference type="GO" id="GO:0004311">
    <property type="term" value="F:geranylgeranyl diphosphate synthase activity"/>
    <property type="evidence" value="ECO:0007669"/>
    <property type="project" value="InterPro"/>
</dbReference>
<keyword evidence="3" id="KW-1185">Reference proteome</keyword>
<organism evidence="2 3">
    <name type="scientific">Thermogutta terrifontis</name>
    <dbReference type="NCBI Taxonomy" id="1331910"/>
    <lineage>
        <taxon>Bacteria</taxon>
        <taxon>Pseudomonadati</taxon>
        <taxon>Planctomycetota</taxon>
        <taxon>Planctomycetia</taxon>
        <taxon>Pirellulales</taxon>
        <taxon>Thermoguttaceae</taxon>
        <taxon>Thermogutta</taxon>
    </lineage>
</organism>
<dbReference type="EC" id="2.5.1.32" evidence="2"/>
<sequence>MEIIYAYCRFTDDLADELPAAEARRYLQSWKSMIDHRLGSSFLPAPASELSVLSEAATVPKDALVLASGVAAVVKHYGIPPRYVLEVIEGVEQDIDFRPPKSFAELEQYCARVASAVGVACLYIWGFKGREVPSQAHDCGVAFQLTNILRDLREDAERGRIYIPADELNSFGCNGDDILKGVMTPAWSDLLDFQFKRTECFYQSASELFQFLSDRGRKVFGLMFSTYYALFQKLRRNKHRLFRQKLKLPRWHKIWLLARWSLAPPRSLPIVDGATNSRPPAISPSTG</sequence>
<dbReference type="InterPro" id="IPR019845">
    <property type="entry name" value="Squalene/phytoene_synthase_CS"/>
</dbReference>
<dbReference type="KEGG" id="ttf:THTE_3981"/>
<dbReference type="AlphaFoldDB" id="A0A286RKW1"/>
<dbReference type="GO" id="GO:0051996">
    <property type="term" value="F:squalene synthase [NAD(P)H] activity"/>
    <property type="evidence" value="ECO:0007669"/>
    <property type="project" value="InterPro"/>
</dbReference>
<evidence type="ECO:0000256" key="1">
    <source>
        <dbReference type="ARBA" id="ARBA00022679"/>
    </source>
</evidence>
<evidence type="ECO:0000313" key="2">
    <source>
        <dbReference type="EMBL" id="ASV76582.1"/>
    </source>
</evidence>
<dbReference type="PANTHER" id="PTHR31480">
    <property type="entry name" value="BIFUNCTIONAL LYCOPENE CYCLASE/PHYTOENE SYNTHASE"/>
    <property type="match status" value="1"/>
</dbReference>
<dbReference type="InterPro" id="IPR033904">
    <property type="entry name" value="Trans_IPPS_HH"/>
</dbReference>
<keyword evidence="1 2" id="KW-0808">Transferase</keyword>
<dbReference type="SUPFAM" id="SSF48576">
    <property type="entry name" value="Terpenoid synthases"/>
    <property type="match status" value="1"/>
</dbReference>
<dbReference type="Gene3D" id="1.10.600.10">
    <property type="entry name" value="Farnesyl Diphosphate Synthase"/>
    <property type="match status" value="1"/>
</dbReference>
<gene>
    <name evidence="2" type="ORF">THTE_3981</name>
</gene>
<dbReference type="PROSITE" id="PS01044">
    <property type="entry name" value="SQUALEN_PHYTOEN_SYN_1"/>
    <property type="match status" value="1"/>
</dbReference>
<dbReference type="GO" id="GO:0016117">
    <property type="term" value="P:carotenoid biosynthetic process"/>
    <property type="evidence" value="ECO:0007669"/>
    <property type="project" value="UniProtKB-ARBA"/>
</dbReference>
<dbReference type="InterPro" id="IPR044843">
    <property type="entry name" value="Trans_IPPS_bact-type"/>
</dbReference>
<dbReference type="EMBL" id="CP018477">
    <property type="protein sequence ID" value="ASV76582.1"/>
    <property type="molecule type" value="Genomic_DNA"/>
</dbReference>
<dbReference type="InterPro" id="IPR008949">
    <property type="entry name" value="Isoprenoid_synthase_dom_sf"/>
</dbReference>
<dbReference type="CDD" id="cd00683">
    <property type="entry name" value="Trans_IPPS_HH"/>
    <property type="match status" value="1"/>
</dbReference>
<name>A0A286RKW1_9BACT</name>
<proteinExistence type="predicted"/>
<dbReference type="Proteomes" id="UP000215086">
    <property type="component" value="Chromosome"/>
</dbReference>
<evidence type="ECO:0000313" key="3">
    <source>
        <dbReference type="Proteomes" id="UP000215086"/>
    </source>
</evidence>
<accession>A0A286RKW1</accession>
<protein>
    <submittedName>
        <fullName evidence="2">Phytoene synthase</fullName>
        <ecNumber evidence="2">2.5.1.32</ecNumber>
    </submittedName>
</protein>
<dbReference type="InterPro" id="IPR002060">
    <property type="entry name" value="Squ/phyt_synthse"/>
</dbReference>
<dbReference type="SFLD" id="SFLDG01212">
    <property type="entry name" value="Phytoene_synthase_like"/>
    <property type="match status" value="1"/>
</dbReference>
<dbReference type="Pfam" id="PF00494">
    <property type="entry name" value="SQS_PSY"/>
    <property type="match status" value="1"/>
</dbReference>
<reference evidence="2 3" key="1">
    <citation type="journal article" name="Front. Microbiol.">
        <title>Sugar Metabolism of the First Thermophilic Planctomycete Thermogutta terrifontis: Comparative Genomic and Transcriptomic Approaches.</title>
        <authorList>
            <person name="Elcheninov A.G."/>
            <person name="Menzel P."/>
            <person name="Gudbergsdottir S.R."/>
            <person name="Slesarev A.I."/>
            <person name="Kadnikov V.V."/>
            <person name="Krogh A."/>
            <person name="Bonch-Osmolovskaya E.A."/>
            <person name="Peng X."/>
            <person name="Kublanov I.V."/>
        </authorList>
    </citation>
    <scope>NUCLEOTIDE SEQUENCE [LARGE SCALE GENOMIC DNA]</scope>
    <source>
        <strain evidence="2 3">R1</strain>
    </source>
</reference>
<dbReference type="SFLD" id="SFLDS00005">
    <property type="entry name" value="Isoprenoid_Synthase_Type_I"/>
    <property type="match status" value="1"/>
</dbReference>